<keyword evidence="6" id="KW-0413">Isomerase</keyword>
<evidence type="ECO:0000256" key="5">
    <source>
        <dbReference type="ARBA" id="ARBA00022909"/>
    </source>
</evidence>
<dbReference type="NCBIfam" id="TIGR00525">
    <property type="entry name" value="folB"/>
    <property type="match status" value="1"/>
</dbReference>
<dbReference type="GO" id="GO:0016853">
    <property type="term" value="F:isomerase activity"/>
    <property type="evidence" value="ECO:0007669"/>
    <property type="project" value="UniProtKB-KW"/>
</dbReference>
<name>A0A2S4HKA3_9GAMM</name>
<evidence type="ECO:0000313" key="11">
    <source>
        <dbReference type="EMBL" id="RNL65880.1"/>
    </source>
</evidence>
<dbReference type="Pfam" id="PF02152">
    <property type="entry name" value="FolB"/>
    <property type="match status" value="1"/>
</dbReference>
<comment type="catalytic activity">
    <reaction evidence="1">
        <text>7,8-dihydroneopterin = 7,8-dihydromonapterin</text>
        <dbReference type="Rhea" id="RHEA:45328"/>
        <dbReference type="ChEBI" id="CHEBI:17001"/>
        <dbReference type="ChEBI" id="CHEBI:71175"/>
        <dbReference type="EC" id="5.1.99.8"/>
    </reaction>
</comment>
<dbReference type="GO" id="GO:0046656">
    <property type="term" value="P:folic acid biosynthetic process"/>
    <property type="evidence" value="ECO:0007669"/>
    <property type="project" value="UniProtKB-UniRule"/>
</dbReference>
<dbReference type="InterPro" id="IPR006156">
    <property type="entry name" value="Dihydroneopterin_aldolase"/>
</dbReference>
<proteinExistence type="inferred from homology"/>
<dbReference type="GO" id="GO:0005737">
    <property type="term" value="C:cytoplasm"/>
    <property type="evidence" value="ECO:0007669"/>
    <property type="project" value="TreeGrafter"/>
</dbReference>
<evidence type="ECO:0000256" key="6">
    <source>
        <dbReference type="ARBA" id="ARBA00023235"/>
    </source>
</evidence>
<dbReference type="Gene3D" id="3.30.1130.10">
    <property type="match status" value="1"/>
</dbReference>
<dbReference type="FunFam" id="3.30.1130.10:FF:000002">
    <property type="entry name" value="7,8-dihydroneopterin aldolase"/>
    <property type="match status" value="1"/>
</dbReference>
<dbReference type="InterPro" id="IPR006157">
    <property type="entry name" value="FolB_dom"/>
</dbReference>
<comment type="caution">
    <text evidence="10">The sequence shown here is derived from an EMBL/GenBank/DDBJ whole genome shotgun (WGS) entry which is preliminary data.</text>
</comment>
<organism evidence="10 12">
    <name type="scientific">Zhongshania marina</name>
    <dbReference type="NCBI Taxonomy" id="2304603"/>
    <lineage>
        <taxon>Bacteria</taxon>
        <taxon>Pseudomonadati</taxon>
        <taxon>Pseudomonadota</taxon>
        <taxon>Gammaproteobacteria</taxon>
        <taxon>Cellvibrionales</taxon>
        <taxon>Spongiibacteraceae</taxon>
        <taxon>Zhongshania</taxon>
    </lineage>
</organism>
<reference evidence="10" key="1">
    <citation type="submission" date="2018-01" db="EMBL/GenBank/DDBJ databases">
        <authorList>
            <person name="Yu X.-D."/>
        </authorList>
    </citation>
    <scope>NUCLEOTIDE SEQUENCE</scope>
    <source>
        <strain evidence="10">ZX-21</strain>
    </source>
</reference>
<dbReference type="Proteomes" id="UP000237222">
    <property type="component" value="Unassembled WGS sequence"/>
</dbReference>
<dbReference type="SMART" id="SM00905">
    <property type="entry name" value="FolB"/>
    <property type="match status" value="1"/>
</dbReference>
<dbReference type="InterPro" id="IPR043133">
    <property type="entry name" value="GTP-CH-I_C/QueF"/>
</dbReference>
<dbReference type="EMBL" id="PQGG01000006">
    <property type="protein sequence ID" value="POP54422.1"/>
    <property type="molecule type" value="Genomic_DNA"/>
</dbReference>
<dbReference type="PANTHER" id="PTHR42844:SF1">
    <property type="entry name" value="DIHYDRONEOPTERIN ALDOLASE 1-RELATED"/>
    <property type="match status" value="1"/>
</dbReference>
<dbReference type="Proteomes" id="UP000274695">
    <property type="component" value="Unassembled WGS sequence"/>
</dbReference>
<dbReference type="GO" id="GO:0046654">
    <property type="term" value="P:tetrahydrofolate biosynthetic process"/>
    <property type="evidence" value="ECO:0007669"/>
    <property type="project" value="UniProtKB-UniRule"/>
</dbReference>
<comment type="pathway">
    <text evidence="3 8">Cofactor biosynthesis; tetrahydrofolate biosynthesis; 2-amino-4-hydroxy-6-hydroxymethyl-7,8-dihydropteridine diphosphate from 7,8-dihydroneopterin triphosphate: step 3/4.</text>
</comment>
<evidence type="ECO:0000313" key="13">
    <source>
        <dbReference type="Proteomes" id="UP000274695"/>
    </source>
</evidence>
<dbReference type="PANTHER" id="PTHR42844">
    <property type="entry name" value="DIHYDRONEOPTERIN ALDOLASE 1-RELATED"/>
    <property type="match status" value="1"/>
</dbReference>
<evidence type="ECO:0000256" key="3">
    <source>
        <dbReference type="ARBA" id="ARBA00005013"/>
    </source>
</evidence>
<dbReference type="UniPathway" id="UPA00077">
    <property type="reaction ID" value="UER00154"/>
</dbReference>
<dbReference type="OrthoDB" id="9810587at2"/>
<keyword evidence="5 8" id="KW-0289">Folate biosynthesis</keyword>
<sequence length="117" mass="13173">MDIVYIRGLRVDTVIGIYDFERAHRQSLVLDLELGTDIRPAAAGDDISLTLNYKAVTETVERFVKDSDFALVETLAQRCAEMIMSEFNVPWLRLSLSKPGAMRQASDVGIIIERGQR</sequence>
<protein>
    <recommendedName>
        <fullName evidence="8">7,8-dihydroneopterin aldolase</fullName>
        <ecNumber evidence="8">4.1.2.25</ecNumber>
    </recommendedName>
</protein>
<evidence type="ECO:0000256" key="1">
    <source>
        <dbReference type="ARBA" id="ARBA00000693"/>
    </source>
</evidence>
<comment type="similarity">
    <text evidence="4 8">Belongs to the DHNA family.</text>
</comment>
<keyword evidence="13" id="KW-1185">Reference proteome</keyword>
<comment type="catalytic activity">
    <reaction evidence="2 8">
        <text>7,8-dihydroneopterin = 6-hydroxymethyl-7,8-dihydropterin + glycolaldehyde</text>
        <dbReference type="Rhea" id="RHEA:10540"/>
        <dbReference type="ChEBI" id="CHEBI:17001"/>
        <dbReference type="ChEBI" id="CHEBI:17071"/>
        <dbReference type="ChEBI" id="CHEBI:44841"/>
        <dbReference type="EC" id="4.1.2.25"/>
    </reaction>
</comment>
<dbReference type="SUPFAM" id="SSF55620">
    <property type="entry name" value="Tetrahydrobiopterin biosynthesis enzymes-like"/>
    <property type="match status" value="1"/>
</dbReference>
<dbReference type="NCBIfam" id="TIGR00526">
    <property type="entry name" value="folB_dom"/>
    <property type="match status" value="1"/>
</dbReference>
<evidence type="ECO:0000256" key="4">
    <source>
        <dbReference type="ARBA" id="ARBA00005708"/>
    </source>
</evidence>
<dbReference type="EC" id="4.1.2.25" evidence="8"/>
<evidence type="ECO:0000313" key="12">
    <source>
        <dbReference type="Proteomes" id="UP000237222"/>
    </source>
</evidence>
<evidence type="ECO:0000256" key="7">
    <source>
        <dbReference type="ARBA" id="ARBA00023239"/>
    </source>
</evidence>
<gene>
    <name evidence="10" type="primary">folB</name>
    <name evidence="10" type="ORF">C0068_01850</name>
    <name evidence="11" type="ORF">D0911_05810</name>
</gene>
<evidence type="ECO:0000313" key="10">
    <source>
        <dbReference type="EMBL" id="POP54422.1"/>
    </source>
</evidence>
<feature type="domain" description="Dihydroneopterin aldolase/epimerase" evidence="9">
    <location>
        <begin position="4"/>
        <end position="114"/>
    </location>
</feature>
<dbReference type="GO" id="GO:0004150">
    <property type="term" value="F:dihydroneopterin aldolase activity"/>
    <property type="evidence" value="ECO:0007669"/>
    <property type="project" value="UniProtKB-UniRule"/>
</dbReference>
<accession>A0A2S4HKA3</accession>
<evidence type="ECO:0000259" key="9">
    <source>
        <dbReference type="SMART" id="SM00905"/>
    </source>
</evidence>
<dbReference type="CDD" id="cd00534">
    <property type="entry name" value="DHNA_DHNTPE"/>
    <property type="match status" value="1"/>
</dbReference>
<keyword evidence="7 8" id="KW-0456">Lyase</keyword>
<dbReference type="EMBL" id="RHGB01000005">
    <property type="protein sequence ID" value="RNL65880.1"/>
    <property type="molecule type" value="Genomic_DNA"/>
</dbReference>
<dbReference type="RefSeq" id="WP_103682794.1">
    <property type="nucleotide sequence ID" value="NZ_PQGG01000006.1"/>
</dbReference>
<dbReference type="AlphaFoldDB" id="A0A2S4HKA3"/>
<evidence type="ECO:0000256" key="2">
    <source>
        <dbReference type="ARBA" id="ARBA00001353"/>
    </source>
</evidence>
<comment type="function">
    <text evidence="8">Catalyzes the conversion of 7,8-dihydroneopterin to 6-hydroxymethyl-7,8-dihydropterin.</text>
</comment>
<evidence type="ECO:0000256" key="8">
    <source>
        <dbReference type="RuleBase" id="RU362079"/>
    </source>
</evidence>
<reference evidence="11 13" key="2">
    <citation type="submission" date="2018-10" db="EMBL/GenBank/DDBJ databases">
        <title>Draft genome sequence of Zhongshania sp. DSW25-10.</title>
        <authorList>
            <person name="Oh J."/>
        </authorList>
    </citation>
    <scope>NUCLEOTIDE SEQUENCE [LARGE SCALE GENOMIC DNA]</scope>
    <source>
        <strain evidence="11 13">DSW25-10</strain>
    </source>
</reference>